<dbReference type="PRINTS" id="PR01438">
    <property type="entry name" value="UNVRSLSTRESS"/>
</dbReference>
<evidence type="ECO:0000256" key="1">
    <source>
        <dbReference type="ARBA" id="ARBA00008791"/>
    </source>
</evidence>
<proteinExistence type="inferred from homology"/>
<keyword evidence="4" id="KW-1185">Reference proteome</keyword>
<dbReference type="InterPro" id="IPR006016">
    <property type="entry name" value="UspA"/>
</dbReference>
<accession>A0A0Q0UEW5</accession>
<dbReference type="Pfam" id="PF00582">
    <property type="entry name" value="Usp"/>
    <property type="match status" value="1"/>
</dbReference>
<dbReference type="AlphaFoldDB" id="A0A0Q0UEW5"/>
<evidence type="ECO:0000313" key="4">
    <source>
        <dbReference type="Proteomes" id="UP000050488"/>
    </source>
</evidence>
<dbReference type="SUPFAM" id="SSF52402">
    <property type="entry name" value="Adenine nucleotide alpha hydrolases-like"/>
    <property type="match status" value="1"/>
</dbReference>
<sequence>MIKYNTVASGTDGSDTALVAVRKAASLARVYEAKLVLICAYYEASGSVLNSPGSEATAVPVVSKQRADEYLEEARVVAEEEGAADIELYKTSGAPIVALTEAAKEKEADLLVLGNKGMHSLSGRIFGNIPTGVARKSPVDVMIVNTEQA</sequence>
<feature type="domain" description="UspA" evidence="2">
    <location>
        <begin position="4"/>
        <end position="144"/>
    </location>
</feature>
<dbReference type="PATRIC" id="fig|1544413.3.peg.1382"/>
<dbReference type="InterPro" id="IPR014729">
    <property type="entry name" value="Rossmann-like_a/b/a_fold"/>
</dbReference>
<name>A0A0Q0UEW5_9CORY</name>
<protein>
    <submittedName>
        <fullName evidence="3">Universal stress protein</fullName>
    </submittedName>
</protein>
<organism evidence="3 4">
    <name type="scientific">Corynebacterium lowii</name>
    <dbReference type="NCBI Taxonomy" id="1544413"/>
    <lineage>
        <taxon>Bacteria</taxon>
        <taxon>Bacillati</taxon>
        <taxon>Actinomycetota</taxon>
        <taxon>Actinomycetes</taxon>
        <taxon>Mycobacteriales</taxon>
        <taxon>Corynebacteriaceae</taxon>
        <taxon>Corynebacterium</taxon>
    </lineage>
</organism>
<comment type="similarity">
    <text evidence="1">Belongs to the universal stress protein A family.</text>
</comment>
<dbReference type="InterPro" id="IPR006015">
    <property type="entry name" value="Universal_stress_UspA"/>
</dbReference>
<dbReference type="STRING" id="1544413.Clow_01379"/>
<dbReference type="PANTHER" id="PTHR46268">
    <property type="entry name" value="STRESS RESPONSE PROTEIN NHAX"/>
    <property type="match status" value="1"/>
</dbReference>
<dbReference type="PANTHER" id="PTHR46268:SF6">
    <property type="entry name" value="UNIVERSAL STRESS PROTEIN UP12"/>
    <property type="match status" value="1"/>
</dbReference>
<dbReference type="RefSeq" id="WP_055177973.1">
    <property type="nucleotide sequence ID" value="NZ_JAUSQY010000001.1"/>
</dbReference>
<dbReference type="EMBL" id="LKEV01000003">
    <property type="protein sequence ID" value="KQB86455.1"/>
    <property type="molecule type" value="Genomic_DNA"/>
</dbReference>
<evidence type="ECO:0000313" key="3">
    <source>
        <dbReference type="EMBL" id="KQB86455.1"/>
    </source>
</evidence>
<dbReference type="Gene3D" id="3.40.50.620">
    <property type="entry name" value="HUPs"/>
    <property type="match status" value="1"/>
</dbReference>
<evidence type="ECO:0000259" key="2">
    <source>
        <dbReference type="Pfam" id="PF00582"/>
    </source>
</evidence>
<gene>
    <name evidence="3" type="ORF">Clow_01379</name>
</gene>
<comment type="caution">
    <text evidence="3">The sequence shown here is derived from an EMBL/GenBank/DDBJ whole genome shotgun (WGS) entry which is preliminary data.</text>
</comment>
<dbReference type="Proteomes" id="UP000050488">
    <property type="component" value="Unassembled WGS sequence"/>
</dbReference>
<dbReference type="CDD" id="cd00293">
    <property type="entry name" value="USP-like"/>
    <property type="match status" value="1"/>
</dbReference>
<reference evidence="3 4" key="1">
    <citation type="submission" date="2015-10" db="EMBL/GenBank/DDBJ databases">
        <title>Corynebacteirum lowii and Corynebacterium oculi species nova, derived from human clinical disease and and emended description of Corynebacterium mastiditis.</title>
        <authorList>
            <person name="Bernard K."/>
            <person name="Pacheco A.L."/>
            <person name="Mcdougall C."/>
            <person name="Burtx T."/>
            <person name="Weibe D."/>
            <person name="Tyler S."/>
            <person name="Olson A.B."/>
            <person name="Cnockaert M."/>
            <person name="Eguchi H."/>
            <person name="Kuwahara T."/>
            <person name="Nakayama-Imaohji H."/>
            <person name="Boudewijins M."/>
            <person name="Van Hoecke F."/>
            <person name="Bernier A.-M."/>
            <person name="Vandamme P."/>
        </authorList>
    </citation>
    <scope>NUCLEOTIDE SEQUENCE [LARGE SCALE GENOMIC DNA]</scope>
    <source>
        <strain evidence="3 4">NML 130206</strain>
    </source>
</reference>